<dbReference type="Pfam" id="PF01022">
    <property type="entry name" value="HTH_5"/>
    <property type="match status" value="1"/>
</dbReference>
<dbReference type="InterPro" id="IPR001845">
    <property type="entry name" value="HTH_ArsR_DNA-bd_dom"/>
</dbReference>
<dbReference type="EMBL" id="FQWY01000060">
    <property type="protein sequence ID" value="SHH30445.1"/>
    <property type="molecule type" value="Genomic_DNA"/>
</dbReference>
<accession>A0A1M5RVW6</accession>
<dbReference type="RefSeq" id="WP_073093497.1">
    <property type="nucleotide sequence ID" value="NZ_FQWY01000060.1"/>
</dbReference>
<dbReference type="SUPFAM" id="SSF46785">
    <property type="entry name" value="Winged helix' DNA-binding domain"/>
    <property type="match status" value="1"/>
</dbReference>
<evidence type="ECO:0000256" key="2">
    <source>
        <dbReference type="ARBA" id="ARBA00023125"/>
    </source>
</evidence>
<keyword evidence="3" id="KW-0804">Transcription</keyword>
<keyword evidence="2" id="KW-0238">DNA-binding</keyword>
<dbReference type="InterPro" id="IPR051081">
    <property type="entry name" value="HTH_MetalResp_TranReg"/>
</dbReference>
<evidence type="ECO:0000256" key="3">
    <source>
        <dbReference type="ARBA" id="ARBA00023163"/>
    </source>
</evidence>
<dbReference type="GO" id="GO:0003677">
    <property type="term" value="F:DNA binding"/>
    <property type="evidence" value="ECO:0007669"/>
    <property type="project" value="UniProtKB-KW"/>
</dbReference>
<feature type="domain" description="HTH arsR-type" evidence="4">
    <location>
        <begin position="1"/>
        <end position="95"/>
    </location>
</feature>
<dbReference type="AlphaFoldDB" id="A0A1M5RVW6"/>
<protein>
    <submittedName>
        <fullName evidence="5">Regulatory protein, arsR family</fullName>
    </submittedName>
</protein>
<name>A0A1M5RVW6_9FIRM</name>
<evidence type="ECO:0000313" key="5">
    <source>
        <dbReference type="EMBL" id="SHH30445.1"/>
    </source>
</evidence>
<dbReference type="Gene3D" id="1.10.10.10">
    <property type="entry name" value="Winged helix-like DNA-binding domain superfamily/Winged helix DNA-binding domain"/>
    <property type="match status" value="1"/>
</dbReference>
<dbReference type="GO" id="GO:0003700">
    <property type="term" value="F:DNA-binding transcription factor activity"/>
    <property type="evidence" value="ECO:0007669"/>
    <property type="project" value="InterPro"/>
</dbReference>
<dbReference type="InterPro" id="IPR011991">
    <property type="entry name" value="ArsR-like_HTH"/>
</dbReference>
<keyword evidence="6" id="KW-1185">Reference proteome</keyword>
<evidence type="ECO:0000313" key="6">
    <source>
        <dbReference type="Proteomes" id="UP000242329"/>
    </source>
</evidence>
<dbReference type="NCBIfam" id="NF033788">
    <property type="entry name" value="HTH_metalloreg"/>
    <property type="match status" value="1"/>
</dbReference>
<dbReference type="PRINTS" id="PR00778">
    <property type="entry name" value="HTHARSR"/>
</dbReference>
<dbReference type="Proteomes" id="UP000242329">
    <property type="component" value="Unassembled WGS sequence"/>
</dbReference>
<dbReference type="PANTHER" id="PTHR33154">
    <property type="entry name" value="TRANSCRIPTIONAL REGULATOR, ARSR FAMILY"/>
    <property type="match status" value="1"/>
</dbReference>
<dbReference type="InterPro" id="IPR036388">
    <property type="entry name" value="WH-like_DNA-bd_sf"/>
</dbReference>
<keyword evidence="1" id="KW-0805">Transcription regulation</keyword>
<dbReference type="InterPro" id="IPR036390">
    <property type="entry name" value="WH_DNA-bd_sf"/>
</dbReference>
<dbReference type="OrthoDB" id="9798835at2"/>
<organism evidence="5 6">
    <name type="scientific">Thermosyntropha lipolytica DSM 11003</name>
    <dbReference type="NCBI Taxonomy" id="1123382"/>
    <lineage>
        <taxon>Bacteria</taxon>
        <taxon>Bacillati</taxon>
        <taxon>Bacillota</taxon>
        <taxon>Clostridia</taxon>
        <taxon>Eubacteriales</taxon>
        <taxon>Syntrophomonadaceae</taxon>
        <taxon>Thermosyntropha</taxon>
    </lineage>
</organism>
<dbReference type="STRING" id="1123382.SAMN02745221_02118"/>
<evidence type="ECO:0000256" key="1">
    <source>
        <dbReference type="ARBA" id="ARBA00023015"/>
    </source>
</evidence>
<dbReference type="CDD" id="cd00090">
    <property type="entry name" value="HTH_ARSR"/>
    <property type="match status" value="1"/>
</dbReference>
<dbReference type="PANTHER" id="PTHR33154:SF28">
    <property type="entry name" value="HTH-TYPE TRANSCRIPTIONAL REGULATOR YGAV-RELATED"/>
    <property type="match status" value="1"/>
</dbReference>
<evidence type="ECO:0000259" key="4">
    <source>
        <dbReference type="PROSITE" id="PS50987"/>
    </source>
</evidence>
<dbReference type="SMART" id="SM00418">
    <property type="entry name" value="HTH_ARSR"/>
    <property type="match status" value="1"/>
</dbReference>
<gene>
    <name evidence="5" type="ORF">SAMN02745221_02118</name>
</gene>
<proteinExistence type="predicted"/>
<reference evidence="6" key="1">
    <citation type="submission" date="2016-11" db="EMBL/GenBank/DDBJ databases">
        <authorList>
            <person name="Varghese N."/>
            <person name="Submissions S."/>
        </authorList>
    </citation>
    <scope>NUCLEOTIDE SEQUENCE [LARGE SCALE GENOMIC DNA]</scope>
    <source>
        <strain evidence="6">DSM 11003</strain>
    </source>
</reference>
<dbReference type="PROSITE" id="PS50987">
    <property type="entry name" value="HTH_ARSR_2"/>
    <property type="match status" value="1"/>
</dbReference>
<sequence length="114" mass="13510">MEIVQVLRTLGDKSRLRIVNILREGHLSVGEIEHILELTQSNVSKHLSKLKAAGIINQERRAQWIYYGLNNAIMDKYPLLRELLEKELDKIETCRQDLKKLREYRQRRKLSLET</sequence>